<sequence length="110" mass="13040">MSRLRESEDPRRNVRVLQMKLIAMKNFLYNSMMARLNNIERAYEEDPLYDDTEEMALFERESDIYKMAEIWVAEVINCPSRYNLRMGTVLIELFTADVLPNTVLRRTPSS</sequence>
<evidence type="ECO:0000313" key="3">
    <source>
        <dbReference type="WBParaSite" id="HPBE_0000611801-mRNA-1"/>
    </source>
</evidence>
<gene>
    <name evidence="1" type="ORF">HPBE_LOCUS6119</name>
</gene>
<proteinExistence type="predicted"/>
<dbReference type="EMBL" id="UZAH01025600">
    <property type="protein sequence ID" value="VDO67001.1"/>
    <property type="molecule type" value="Genomic_DNA"/>
</dbReference>
<name>A0A183FHA0_HELPZ</name>
<accession>A0A3P7X000</accession>
<dbReference type="WBParaSite" id="HPBE_0000611801-mRNA-1">
    <property type="protein sequence ID" value="HPBE_0000611801-mRNA-1"/>
    <property type="gene ID" value="HPBE_0000611801"/>
</dbReference>
<reference evidence="1 2" key="1">
    <citation type="submission" date="2018-11" db="EMBL/GenBank/DDBJ databases">
        <authorList>
            <consortium name="Pathogen Informatics"/>
        </authorList>
    </citation>
    <scope>NUCLEOTIDE SEQUENCE [LARGE SCALE GENOMIC DNA]</scope>
</reference>
<accession>A0A183FHA0</accession>
<organism evidence="2 3">
    <name type="scientific">Heligmosomoides polygyrus</name>
    <name type="common">Parasitic roundworm</name>
    <dbReference type="NCBI Taxonomy" id="6339"/>
    <lineage>
        <taxon>Eukaryota</taxon>
        <taxon>Metazoa</taxon>
        <taxon>Ecdysozoa</taxon>
        <taxon>Nematoda</taxon>
        <taxon>Chromadorea</taxon>
        <taxon>Rhabditida</taxon>
        <taxon>Rhabditina</taxon>
        <taxon>Rhabditomorpha</taxon>
        <taxon>Strongyloidea</taxon>
        <taxon>Heligmosomidae</taxon>
        <taxon>Heligmosomoides</taxon>
    </lineage>
</organism>
<protein>
    <submittedName>
        <fullName evidence="1 3">Uncharacterized protein</fullName>
    </submittedName>
</protein>
<reference evidence="3" key="2">
    <citation type="submission" date="2019-09" db="UniProtKB">
        <authorList>
            <consortium name="WormBaseParasite"/>
        </authorList>
    </citation>
    <scope>IDENTIFICATION</scope>
</reference>
<dbReference type="AlphaFoldDB" id="A0A183FHA0"/>
<evidence type="ECO:0000313" key="2">
    <source>
        <dbReference type="Proteomes" id="UP000050761"/>
    </source>
</evidence>
<keyword evidence="2" id="KW-1185">Reference proteome</keyword>
<evidence type="ECO:0000313" key="1">
    <source>
        <dbReference type="EMBL" id="VDO67001.1"/>
    </source>
</evidence>
<dbReference type="Proteomes" id="UP000050761">
    <property type="component" value="Unassembled WGS sequence"/>
</dbReference>